<keyword evidence="1" id="KW-0808">Transferase</keyword>
<dbReference type="EMBL" id="KV008775">
    <property type="protein sequence ID" value="KZV30001.1"/>
    <property type="molecule type" value="Genomic_DNA"/>
</dbReference>
<dbReference type="Proteomes" id="UP000250235">
    <property type="component" value="Unassembled WGS sequence"/>
</dbReference>
<reference evidence="1 2" key="1">
    <citation type="journal article" date="2015" name="Proc. Natl. Acad. Sci. U.S.A.">
        <title>The resurrection genome of Boea hygrometrica: A blueprint for survival of dehydration.</title>
        <authorList>
            <person name="Xiao L."/>
            <person name="Yang G."/>
            <person name="Zhang L."/>
            <person name="Yang X."/>
            <person name="Zhao S."/>
            <person name="Ji Z."/>
            <person name="Zhou Q."/>
            <person name="Hu M."/>
            <person name="Wang Y."/>
            <person name="Chen M."/>
            <person name="Xu Y."/>
            <person name="Jin H."/>
            <person name="Xiao X."/>
            <person name="Hu G."/>
            <person name="Bao F."/>
            <person name="Hu Y."/>
            <person name="Wan P."/>
            <person name="Li L."/>
            <person name="Deng X."/>
            <person name="Kuang T."/>
            <person name="Xiang C."/>
            <person name="Zhu J.K."/>
            <person name="Oliver M.J."/>
            <person name="He Y."/>
        </authorList>
    </citation>
    <scope>NUCLEOTIDE SEQUENCE [LARGE SCALE GENOMIC DNA]</scope>
    <source>
        <strain evidence="2">cv. XS01</strain>
    </source>
</reference>
<gene>
    <name evidence="1" type="ORF">F511_24385</name>
</gene>
<organism evidence="1 2">
    <name type="scientific">Dorcoceras hygrometricum</name>
    <dbReference type="NCBI Taxonomy" id="472368"/>
    <lineage>
        <taxon>Eukaryota</taxon>
        <taxon>Viridiplantae</taxon>
        <taxon>Streptophyta</taxon>
        <taxon>Embryophyta</taxon>
        <taxon>Tracheophyta</taxon>
        <taxon>Spermatophyta</taxon>
        <taxon>Magnoliopsida</taxon>
        <taxon>eudicotyledons</taxon>
        <taxon>Gunneridae</taxon>
        <taxon>Pentapetalae</taxon>
        <taxon>asterids</taxon>
        <taxon>lamiids</taxon>
        <taxon>Lamiales</taxon>
        <taxon>Gesneriaceae</taxon>
        <taxon>Didymocarpoideae</taxon>
        <taxon>Trichosporeae</taxon>
        <taxon>Loxocarpinae</taxon>
        <taxon>Dorcoceras</taxon>
    </lineage>
</organism>
<protein>
    <submittedName>
        <fullName evidence="1">3-phosphoinositide-dependent protein kinase B-like</fullName>
    </submittedName>
</protein>
<dbReference type="GO" id="GO:0016301">
    <property type="term" value="F:kinase activity"/>
    <property type="evidence" value="ECO:0007669"/>
    <property type="project" value="UniProtKB-KW"/>
</dbReference>
<sequence length="85" mass="9282">MNTTAGFNDILQLLEMDCAATASAEKTKFGAATSNDSYAISCCLSNQTLIRLTTTDYIASSSDVTIHRKMNNSKHTGTKFELKRI</sequence>
<name>A0A2Z7B7A7_9LAMI</name>
<accession>A0A2Z7B7A7</accession>
<dbReference type="AlphaFoldDB" id="A0A2Z7B7A7"/>
<proteinExistence type="predicted"/>
<keyword evidence="1" id="KW-0418">Kinase</keyword>
<evidence type="ECO:0000313" key="2">
    <source>
        <dbReference type="Proteomes" id="UP000250235"/>
    </source>
</evidence>
<keyword evidence="2" id="KW-1185">Reference proteome</keyword>
<evidence type="ECO:0000313" key="1">
    <source>
        <dbReference type="EMBL" id="KZV30001.1"/>
    </source>
</evidence>